<proteinExistence type="predicted"/>
<reference evidence="1" key="1">
    <citation type="journal article" date="2021" name="PeerJ">
        <title>Extensive microbial diversity within the chicken gut microbiome revealed by metagenomics and culture.</title>
        <authorList>
            <person name="Gilroy R."/>
            <person name="Ravi A."/>
            <person name="Getino M."/>
            <person name="Pursley I."/>
            <person name="Horton D.L."/>
            <person name="Alikhan N.F."/>
            <person name="Baker D."/>
            <person name="Gharbi K."/>
            <person name="Hall N."/>
            <person name="Watson M."/>
            <person name="Adriaenssens E.M."/>
            <person name="Foster-Nyarko E."/>
            <person name="Jarju S."/>
            <person name="Secka A."/>
            <person name="Antonio M."/>
            <person name="Oren A."/>
            <person name="Chaudhuri R.R."/>
            <person name="La Ragione R."/>
            <person name="Hildebrand F."/>
            <person name="Pallen M.J."/>
        </authorList>
    </citation>
    <scope>NUCLEOTIDE SEQUENCE</scope>
    <source>
        <strain evidence="1">26628</strain>
    </source>
</reference>
<reference evidence="1" key="2">
    <citation type="submission" date="2021-04" db="EMBL/GenBank/DDBJ databases">
        <authorList>
            <person name="Gilroy R."/>
        </authorList>
    </citation>
    <scope>NUCLEOTIDE SEQUENCE</scope>
    <source>
        <strain evidence="1">26628</strain>
    </source>
</reference>
<name>A0A9D2ARY9_9FIRM</name>
<organism evidence="1 2">
    <name type="scientific">Candidatus Borkfalkia faecigallinarum</name>
    <dbReference type="NCBI Taxonomy" id="2838509"/>
    <lineage>
        <taxon>Bacteria</taxon>
        <taxon>Bacillati</taxon>
        <taxon>Bacillota</taxon>
        <taxon>Clostridia</taxon>
        <taxon>Christensenellales</taxon>
        <taxon>Christensenellaceae</taxon>
        <taxon>Candidatus Borkfalkia</taxon>
    </lineage>
</organism>
<sequence length="74" mass="8154">MFRKIVLFAAIAVCLCAAVLIAESYEREAFSPARPPAVAAGAFPHRPPVRVLPNLPRLRPALRRGRQVFVSTSR</sequence>
<accession>A0A9D2ARY9</accession>
<dbReference type="EMBL" id="DXFD01000060">
    <property type="protein sequence ID" value="HIX46856.1"/>
    <property type="molecule type" value="Genomic_DNA"/>
</dbReference>
<dbReference type="AlphaFoldDB" id="A0A9D2ARY9"/>
<comment type="caution">
    <text evidence="1">The sequence shown here is derived from an EMBL/GenBank/DDBJ whole genome shotgun (WGS) entry which is preliminary data.</text>
</comment>
<evidence type="ECO:0000313" key="2">
    <source>
        <dbReference type="Proteomes" id="UP000824249"/>
    </source>
</evidence>
<evidence type="ECO:0000313" key="1">
    <source>
        <dbReference type="EMBL" id="HIX46856.1"/>
    </source>
</evidence>
<dbReference type="Proteomes" id="UP000824249">
    <property type="component" value="Unassembled WGS sequence"/>
</dbReference>
<gene>
    <name evidence="1" type="ORF">H9737_04100</name>
</gene>
<protein>
    <submittedName>
        <fullName evidence="1">Uncharacterized protein</fullName>
    </submittedName>
</protein>